<dbReference type="InterPro" id="IPR036583">
    <property type="entry name" value="23S_rRNA_IVS_sf"/>
</dbReference>
<dbReference type="Proteomes" id="UP000598271">
    <property type="component" value="Unassembled WGS sequence"/>
</dbReference>
<dbReference type="Pfam" id="PF05635">
    <property type="entry name" value="23S_rRNA_IVP"/>
    <property type="match status" value="1"/>
</dbReference>
<dbReference type="CDD" id="cd16377">
    <property type="entry name" value="23S_rRNA_IVP_like"/>
    <property type="match status" value="1"/>
</dbReference>
<dbReference type="EMBL" id="BMXF01000002">
    <property type="protein sequence ID" value="GHB70537.1"/>
    <property type="molecule type" value="Genomic_DNA"/>
</dbReference>
<name>A0A8J3D3V0_9BACT</name>
<keyword evidence="2" id="KW-1185">Reference proteome</keyword>
<gene>
    <name evidence="1" type="ORF">GCM10007390_25300</name>
</gene>
<organism evidence="1 2">
    <name type="scientific">Persicitalea jodogahamensis</name>
    <dbReference type="NCBI Taxonomy" id="402147"/>
    <lineage>
        <taxon>Bacteria</taxon>
        <taxon>Pseudomonadati</taxon>
        <taxon>Bacteroidota</taxon>
        <taxon>Cytophagia</taxon>
        <taxon>Cytophagales</taxon>
        <taxon>Spirosomataceae</taxon>
        <taxon>Persicitalea</taxon>
    </lineage>
</organism>
<dbReference type="PANTHER" id="PTHR38471">
    <property type="entry name" value="FOUR HELIX BUNDLE PROTEIN"/>
    <property type="match status" value="1"/>
</dbReference>
<accession>A0A8J3D3V0</accession>
<dbReference type="SUPFAM" id="SSF158446">
    <property type="entry name" value="IVS-encoded protein-like"/>
    <property type="match status" value="1"/>
</dbReference>
<evidence type="ECO:0000313" key="1">
    <source>
        <dbReference type="EMBL" id="GHB70537.1"/>
    </source>
</evidence>
<comment type="caution">
    <text evidence="1">The sequence shown here is derived from an EMBL/GenBank/DDBJ whole genome shotgun (WGS) entry which is preliminary data.</text>
</comment>
<dbReference type="NCBIfam" id="TIGR02436">
    <property type="entry name" value="four helix bundle protein"/>
    <property type="match status" value="1"/>
</dbReference>
<dbReference type="RefSeq" id="WP_189564808.1">
    <property type="nucleotide sequence ID" value="NZ_BMXF01000002.1"/>
</dbReference>
<dbReference type="AlphaFoldDB" id="A0A8J3D3V0"/>
<dbReference type="PANTHER" id="PTHR38471:SF2">
    <property type="entry name" value="FOUR HELIX BUNDLE PROTEIN"/>
    <property type="match status" value="1"/>
</dbReference>
<dbReference type="Gene3D" id="1.20.1440.60">
    <property type="entry name" value="23S rRNA-intervening sequence"/>
    <property type="match status" value="1"/>
</dbReference>
<dbReference type="InterPro" id="IPR012657">
    <property type="entry name" value="23S_rRNA-intervening_sequence"/>
</dbReference>
<sequence length="119" mass="13663">MNKIEKFEDLVVWQESLSLAMRVYKELEDCKNFGLRDQMQRCSVSVPSNIAEGFERYSNKEFIRFLRIAKGSAGELRTQLHIAVGIGLIDATLGDELLNKTRLVSSMIHSLIKVRLEKF</sequence>
<proteinExistence type="predicted"/>
<evidence type="ECO:0000313" key="2">
    <source>
        <dbReference type="Proteomes" id="UP000598271"/>
    </source>
</evidence>
<protein>
    <submittedName>
        <fullName evidence="1">Four helix bundle protein</fullName>
    </submittedName>
</protein>
<dbReference type="NCBIfam" id="NF008912">
    <property type="entry name" value="PRK12275.1-6"/>
    <property type="match status" value="1"/>
</dbReference>
<reference evidence="1 2" key="1">
    <citation type="journal article" date="2014" name="Int. J. Syst. Evol. Microbiol.">
        <title>Complete genome sequence of Corynebacterium casei LMG S-19264T (=DSM 44701T), isolated from a smear-ripened cheese.</title>
        <authorList>
            <consortium name="US DOE Joint Genome Institute (JGI-PGF)"/>
            <person name="Walter F."/>
            <person name="Albersmeier A."/>
            <person name="Kalinowski J."/>
            <person name="Ruckert C."/>
        </authorList>
    </citation>
    <scope>NUCLEOTIDE SEQUENCE [LARGE SCALE GENOMIC DNA]</scope>
    <source>
        <strain evidence="1 2">KCTC 12866</strain>
    </source>
</reference>